<dbReference type="EMBL" id="CR382139">
    <property type="protein sequence ID" value="CAG91067.1"/>
    <property type="molecule type" value="Genomic_DNA"/>
</dbReference>
<evidence type="ECO:0000313" key="1">
    <source>
        <dbReference type="EMBL" id="CAG91067.1"/>
    </source>
</evidence>
<dbReference type="AlphaFoldDB" id="Q6BGW5"/>
<reference evidence="1 2" key="1">
    <citation type="journal article" date="2004" name="Nature">
        <title>Genome evolution in yeasts.</title>
        <authorList>
            <consortium name="Genolevures"/>
            <person name="Dujon B."/>
            <person name="Sherman D."/>
            <person name="Fischer G."/>
            <person name="Durrens P."/>
            <person name="Casaregola S."/>
            <person name="Lafontaine I."/>
            <person name="de Montigny J."/>
            <person name="Marck C."/>
            <person name="Neuveglise C."/>
            <person name="Talla E."/>
            <person name="Goffard N."/>
            <person name="Frangeul L."/>
            <person name="Aigle M."/>
            <person name="Anthouard V."/>
            <person name="Babour A."/>
            <person name="Barbe V."/>
            <person name="Barnay S."/>
            <person name="Blanchin S."/>
            <person name="Beckerich J.M."/>
            <person name="Beyne E."/>
            <person name="Bleykasten C."/>
            <person name="Boisrame A."/>
            <person name="Boyer J."/>
            <person name="Cattolico L."/>
            <person name="Confanioleri F."/>
            <person name="de Daruvar A."/>
            <person name="Despons L."/>
            <person name="Fabre E."/>
            <person name="Fairhead C."/>
            <person name="Ferry-Dumazet H."/>
            <person name="Groppi A."/>
            <person name="Hantraye F."/>
            <person name="Hennequin C."/>
            <person name="Jauniaux N."/>
            <person name="Joyet P."/>
            <person name="Kachouri R."/>
            <person name="Kerrest A."/>
            <person name="Koszul R."/>
            <person name="Lemaire M."/>
            <person name="Lesur I."/>
            <person name="Ma L."/>
            <person name="Muller H."/>
            <person name="Nicaud J.M."/>
            <person name="Nikolski M."/>
            <person name="Oztas S."/>
            <person name="Ozier-Kalogeropoulos O."/>
            <person name="Pellenz S."/>
            <person name="Potier S."/>
            <person name="Richard G.F."/>
            <person name="Straub M.L."/>
            <person name="Suleau A."/>
            <person name="Swennene D."/>
            <person name="Tekaia F."/>
            <person name="Wesolowski-Louvel M."/>
            <person name="Westhof E."/>
            <person name="Wirth B."/>
            <person name="Zeniou-Meyer M."/>
            <person name="Zivanovic I."/>
            <person name="Bolotin-Fukuhara M."/>
            <person name="Thierry A."/>
            <person name="Bouchier C."/>
            <person name="Caudron B."/>
            <person name="Scarpelli C."/>
            <person name="Gaillardin C."/>
            <person name="Weissenbach J."/>
            <person name="Wincker P."/>
            <person name="Souciet J.L."/>
        </authorList>
    </citation>
    <scope>NUCLEOTIDE SEQUENCE [LARGE SCALE GENOMIC DNA]</scope>
    <source>
        <strain evidence="2">ATCC 36239 / CBS 767 / BCRC 21394 / JCM 1990 / NBRC 0083 / IGC 2968</strain>
    </source>
</reference>
<dbReference type="KEGG" id="dha:DEHA2G23364g"/>
<organism evidence="1 2">
    <name type="scientific">Debaryomyces hansenii (strain ATCC 36239 / CBS 767 / BCRC 21394 / JCM 1990 / NBRC 0083 / IGC 2968)</name>
    <name type="common">Yeast</name>
    <name type="synonym">Torulaspora hansenii</name>
    <dbReference type="NCBI Taxonomy" id="284592"/>
    <lineage>
        <taxon>Eukaryota</taxon>
        <taxon>Fungi</taxon>
        <taxon>Dikarya</taxon>
        <taxon>Ascomycota</taxon>
        <taxon>Saccharomycotina</taxon>
        <taxon>Pichiomycetes</taxon>
        <taxon>Debaryomycetaceae</taxon>
        <taxon>Debaryomyces</taxon>
    </lineage>
</organism>
<dbReference type="GeneID" id="2905511"/>
<dbReference type="Proteomes" id="UP000000599">
    <property type="component" value="Chromosome G"/>
</dbReference>
<protein>
    <submittedName>
        <fullName evidence="1">DEHA2G23364p</fullName>
    </submittedName>
</protein>
<name>Q6BGW5_DEBHA</name>
<accession>Q6BGW5</accession>
<evidence type="ECO:0000313" key="2">
    <source>
        <dbReference type="Proteomes" id="UP000000599"/>
    </source>
</evidence>
<dbReference type="RefSeq" id="XP_462556.1">
    <property type="nucleotide sequence ID" value="XM_462556.1"/>
</dbReference>
<dbReference type="InParanoid" id="Q6BGW5"/>
<keyword evidence="2" id="KW-1185">Reference proteome</keyword>
<dbReference type="VEuPathDB" id="FungiDB:DEHA2G23364g"/>
<sequence>MNRFWNFAKKFVFEIIPVIVTGMEPWSEPKNKGIEGLKRDRNGEANCTHF</sequence>
<proteinExistence type="predicted"/>
<gene>
    <name evidence="1" type="ordered locus">DEHA2G23364g</name>
</gene>
<dbReference type="HOGENOM" id="CLU_3125003_0_0_1"/>